<dbReference type="Proteomes" id="UP000608530">
    <property type="component" value="Unassembled WGS sequence"/>
</dbReference>
<evidence type="ECO:0000256" key="1">
    <source>
        <dbReference type="SAM" id="MobiDB-lite"/>
    </source>
</evidence>
<protein>
    <submittedName>
        <fullName evidence="3">Maleylpyruvate isomerase family mycothiol-dependent enzyme</fullName>
    </submittedName>
</protein>
<name>A0A934UV82_9MICO</name>
<sequence length="280" mass="31288">MRAEAERLAEQAIEEARAALRARQGSGARYDAPKAPAAELDWARRGTAYFARKLTELPDDRLREPSLVPGWTRAELIAHVGYNARALTRLTEWASTGVETPMYLTDRQRDGEILLGGTLPPRALRTLFAHSEAHLNVEWRDLTDEQWDREVRTAQGRLVPARETAWMRAREVWVHAVDLGNGGSFLDFPPEMITRIIDDVLAFWRRRGEEVRLRLEFDDGRPAIEVGDPDVGDPDIGDPGSGDAPVVSGAAPDIARWLSGRGARRLACDPGDLPAIPRWF</sequence>
<keyword evidence="4" id="KW-1185">Reference proteome</keyword>
<comment type="caution">
    <text evidence="3">The sequence shown here is derived from an EMBL/GenBank/DDBJ whole genome shotgun (WGS) entry which is preliminary data.</text>
</comment>
<dbReference type="Gene3D" id="1.20.120.450">
    <property type="entry name" value="dinb family like domain"/>
    <property type="match status" value="1"/>
</dbReference>
<evidence type="ECO:0000313" key="4">
    <source>
        <dbReference type="Proteomes" id="UP000608530"/>
    </source>
</evidence>
<accession>A0A934UV82</accession>
<organism evidence="3 4">
    <name type="scientific">Leucobacter chromiisoli</name>
    <dbReference type="NCBI Taxonomy" id="2796471"/>
    <lineage>
        <taxon>Bacteria</taxon>
        <taxon>Bacillati</taxon>
        <taxon>Actinomycetota</taxon>
        <taxon>Actinomycetes</taxon>
        <taxon>Micrococcales</taxon>
        <taxon>Microbacteriaceae</taxon>
        <taxon>Leucobacter</taxon>
    </lineage>
</organism>
<evidence type="ECO:0000313" key="3">
    <source>
        <dbReference type="EMBL" id="MBK0420304.1"/>
    </source>
</evidence>
<dbReference type="Gene3D" id="3.30.1050.20">
    <property type="match status" value="1"/>
</dbReference>
<dbReference type="GO" id="GO:0016853">
    <property type="term" value="F:isomerase activity"/>
    <property type="evidence" value="ECO:0007669"/>
    <property type="project" value="UniProtKB-KW"/>
</dbReference>
<dbReference type="Pfam" id="PF11716">
    <property type="entry name" value="MDMPI_N"/>
    <property type="match status" value="1"/>
</dbReference>
<dbReference type="RefSeq" id="WP_200116444.1">
    <property type="nucleotide sequence ID" value="NZ_JAEHOH010000025.1"/>
</dbReference>
<dbReference type="SUPFAM" id="SSF109854">
    <property type="entry name" value="DinB/YfiT-like putative metalloenzymes"/>
    <property type="match status" value="1"/>
</dbReference>
<evidence type="ECO:0000259" key="2">
    <source>
        <dbReference type="Pfam" id="PF11716"/>
    </source>
</evidence>
<dbReference type="InterPro" id="IPR017517">
    <property type="entry name" value="Maleyloyr_isom"/>
</dbReference>
<gene>
    <name evidence="3" type="ORF">JD276_14820</name>
</gene>
<proteinExistence type="predicted"/>
<dbReference type="SUPFAM" id="SSF55718">
    <property type="entry name" value="SCP-like"/>
    <property type="match status" value="1"/>
</dbReference>
<dbReference type="NCBIfam" id="TIGR03083">
    <property type="entry name" value="maleylpyruvate isomerase family mycothiol-dependent enzyme"/>
    <property type="match status" value="1"/>
</dbReference>
<dbReference type="InterPro" id="IPR034660">
    <property type="entry name" value="DinB/YfiT-like"/>
</dbReference>
<feature type="compositionally biased region" description="Acidic residues" evidence="1">
    <location>
        <begin position="227"/>
        <end position="236"/>
    </location>
</feature>
<dbReference type="AlphaFoldDB" id="A0A934UV82"/>
<feature type="region of interest" description="Disordered" evidence="1">
    <location>
        <begin position="224"/>
        <end position="247"/>
    </location>
</feature>
<keyword evidence="3" id="KW-0413">Isomerase</keyword>
<reference evidence="3" key="1">
    <citation type="submission" date="2020-12" db="EMBL/GenBank/DDBJ databases">
        <title>Leucobacter sp. CAS1, isolated from Chromium sludge.</title>
        <authorList>
            <person name="Xu Z."/>
        </authorList>
    </citation>
    <scope>NUCLEOTIDE SEQUENCE</scope>
    <source>
        <strain evidence="3">CSA1</strain>
    </source>
</reference>
<feature type="domain" description="Mycothiol-dependent maleylpyruvate isomerase metal-binding" evidence="2">
    <location>
        <begin position="44"/>
        <end position="179"/>
    </location>
</feature>
<dbReference type="EMBL" id="JAEHOH010000025">
    <property type="protein sequence ID" value="MBK0420304.1"/>
    <property type="molecule type" value="Genomic_DNA"/>
</dbReference>
<dbReference type="InterPro" id="IPR036527">
    <property type="entry name" value="SCP2_sterol-bd_dom_sf"/>
</dbReference>
<dbReference type="GO" id="GO:0046872">
    <property type="term" value="F:metal ion binding"/>
    <property type="evidence" value="ECO:0007669"/>
    <property type="project" value="InterPro"/>
</dbReference>
<dbReference type="InterPro" id="IPR024344">
    <property type="entry name" value="MDMPI_metal-binding"/>
</dbReference>